<dbReference type="InterPro" id="IPR036396">
    <property type="entry name" value="Cyt_P450_sf"/>
</dbReference>
<keyword evidence="23" id="KW-0456">Lyase</keyword>
<evidence type="ECO:0000256" key="13">
    <source>
        <dbReference type="ARBA" id="ARBA00022692"/>
    </source>
</evidence>
<keyword evidence="21" id="KW-0275">Fatty acid biosynthesis</keyword>
<dbReference type="GO" id="GO:0106256">
    <property type="term" value="F:hydroperoxy icosatetraenoate dehydratase activity"/>
    <property type="evidence" value="ECO:0007669"/>
    <property type="project" value="UniProtKB-EC"/>
</dbReference>
<evidence type="ECO:0000313" key="31">
    <source>
        <dbReference type="Ensembl" id="ENSHHUP00000029514.1"/>
    </source>
</evidence>
<dbReference type="GO" id="GO:0008116">
    <property type="term" value="F:prostaglandin-I synthase activity"/>
    <property type="evidence" value="ECO:0007669"/>
    <property type="project" value="UniProtKB-EC"/>
</dbReference>
<dbReference type="EC" id="4.2.1.152" evidence="7"/>
<keyword evidence="32" id="KW-1185">Reference proteome</keyword>
<evidence type="ECO:0000256" key="11">
    <source>
        <dbReference type="ARBA" id="ARBA00022585"/>
    </source>
</evidence>
<evidence type="ECO:0000256" key="15">
    <source>
        <dbReference type="ARBA" id="ARBA00022824"/>
    </source>
</evidence>
<evidence type="ECO:0000256" key="14">
    <source>
        <dbReference type="ARBA" id="ARBA00022723"/>
    </source>
</evidence>
<reference evidence="32" key="1">
    <citation type="submission" date="2018-06" db="EMBL/GenBank/DDBJ databases">
        <title>Genome assembly of Danube salmon.</title>
        <authorList>
            <person name="Macqueen D.J."/>
            <person name="Gundappa M.K."/>
        </authorList>
    </citation>
    <scope>NUCLEOTIDE SEQUENCE [LARGE SCALE GENOMIC DNA]</scope>
</reference>
<comment type="cofactor">
    <cofactor evidence="3 27 28">
        <name>heme</name>
        <dbReference type="ChEBI" id="CHEBI:30413"/>
    </cofactor>
</comment>
<dbReference type="GO" id="GO:0005506">
    <property type="term" value="F:iron ion binding"/>
    <property type="evidence" value="ECO:0007669"/>
    <property type="project" value="InterPro"/>
</dbReference>
<dbReference type="GO" id="GO:0020037">
    <property type="term" value="F:heme binding"/>
    <property type="evidence" value="ECO:0007669"/>
    <property type="project" value="InterPro"/>
</dbReference>
<evidence type="ECO:0000256" key="21">
    <source>
        <dbReference type="ARBA" id="ARBA00023160"/>
    </source>
</evidence>
<dbReference type="Ensembl" id="ENSHHUT00000030741.1">
    <property type="protein sequence ID" value="ENSHHUP00000029514.1"/>
    <property type="gene ID" value="ENSHHUG00000018767.1"/>
</dbReference>
<keyword evidence="17" id="KW-1133">Transmembrane helix</keyword>
<sequence length="455" mass="52440">MLWTIFLLLNGLLALVILYSSRSRQKNEPPLDKGFIPWLGHALEFGKDAAKFLTRMKQKHGDIFTVRVCGHYITVLLDPNSYDAVLYDKVSLDFSRYAQVLMQRIFSLRLPNHNPDTERAWMEQHFQGPSLARLSSTMHLHLQTLLRDEERSCSPAEWRQHGLFSLCYSLLFRAGYLTLFGTEKSNDVTELAIVYKEFRTFDSLLAKLARSTLKKEEKRTASLSQERLWELLSPAWLSRGKGSESSSWQQSYLRHLQMEGVDTEMQRRAMLLQLWATQVTTPLKSYLLSLPPITDSVLSETLRLTAAALITREVVQDKTLRLASGQAYHLRQGDRVCMFPFLSPQMDPQIHHDPQTFQYDRFLNADGTEKKKFYKGGERLKYYTMPWGAGDNMCVGRHFAVSGIKQFVFMVLSRLDLELCDPTAIVPPVNPSRYGFGMLQPDGDLEVRYRLKTLH</sequence>
<evidence type="ECO:0000256" key="17">
    <source>
        <dbReference type="ARBA" id="ARBA00022989"/>
    </source>
</evidence>
<dbReference type="GO" id="GO:0005789">
    <property type="term" value="C:endoplasmic reticulum membrane"/>
    <property type="evidence" value="ECO:0007669"/>
    <property type="project" value="UniProtKB-SubCell"/>
</dbReference>
<evidence type="ECO:0000313" key="32">
    <source>
        <dbReference type="Proteomes" id="UP000314982"/>
    </source>
</evidence>
<keyword evidence="16" id="KW-0276">Fatty acid metabolism</keyword>
<dbReference type="EC" id="5.3.99.4" evidence="6"/>
<feature type="binding site" description="axial binding residue" evidence="28">
    <location>
        <position position="394"/>
    </location>
    <ligand>
        <name>heme</name>
        <dbReference type="ChEBI" id="CHEBI:30413"/>
    </ligand>
    <ligandPart>
        <name>Fe</name>
        <dbReference type="ChEBI" id="CHEBI:18248"/>
    </ligandPart>
</feature>
<keyword evidence="22" id="KW-0413">Isomerase</keyword>
<evidence type="ECO:0000256" key="29">
    <source>
        <dbReference type="PIRSR" id="PIRSR000047-2"/>
    </source>
</evidence>
<proteinExistence type="inferred from homology"/>
<evidence type="ECO:0000256" key="27">
    <source>
        <dbReference type="PIRNR" id="PIRNR000047"/>
    </source>
</evidence>
<accession>A0A4W5LUX9</accession>
<keyword evidence="11" id="KW-0643">Prostaglandin biosynthesis</keyword>
<dbReference type="GO" id="GO:0001516">
    <property type="term" value="P:prostaglandin biosynthetic process"/>
    <property type="evidence" value="ECO:0007669"/>
    <property type="project" value="UniProtKB-KW"/>
</dbReference>
<evidence type="ECO:0000256" key="20">
    <source>
        <dbReference type="ARBA" id="ARBA00023136"/>
    </source>
</evidence>
<name>A0A4W5LUX9_9TELE</name>
<evidence type="ECO:0000256" key="3">
    <source>
        <dbReference type="ARBA" id="ARBA00001971"/>
    </source>
</evidence>
<evidence type="ECO:0000256" key="1">
    <source>
        <dbReference type="ARBA" id="ARBA00000463"/>
    </source>
</evidence>
<feature type="binding site" evidence="29">
    <location>
        <position position="110"/>
    </location>
    <ligand>
        <name>substrate</name>
    </ligand>
</feature>
<dbReference type="InterPro" id="IPR002403">
    <property type="entry name" value="Cyt_P450_E_grp-IV"/>
</dbReference>
<reference evidence="31" key="3">
    <citation type="submission" date="2025-09" db="UniProtKB">
        <authorList>
            <consortium name="Ensembl"/>
        </authorList>
    </citation>
    <scope>IDENTIFICATION</scope>
</reference>
<feature type="binding site" evidence="29">
    <location>
        <position position="335"/>
    </location>
    <ligand>
        <name>substrate</name>
    </ligand>
</feature>
<evidence type="ECO:0000256" key="18">
    <source>
        <dbReference type="ARBA" id="ARBA00023004"/>
    </source>
</evidence>
<evidence type="ECO:0000256" key="28">
    <source>
        <dbReference type="PIRSR" id="PIRSR000047-1"/>
    </source>
</evidence>
<keyword evidence="14 27" id="KW-0479">Metal-binding</keyword>
<dbReference type="Proteomes" id="UP000314982">
    <property type="component" value="Unassembled WGS sequence"/>
</dbReference>
<dbReference type="Pfam" id="PF00067">
    <property type="entry name" value="p450"/>
    <property type="match status" value="2"/>
</dbReference>
<evidence type="ECO:0000256" key="12">
    <source>
        <dbReference type="ARBA" id="ARBA00022617"/>
    </source>
</evidence>
<keyword evidence="10" id="KW-0444">Lipid biosynthesis</keyword>
<dbReference type="PANTHER" id="PTHR24306">
    <property type="match status" value="1"/>
</dbReference>
<evidence type="ECO:0000256" key="26">
    <source>
        <dbReference type="ARBA" id="ARBA00045141"/>
    </source>
</evidence>
<evidence type="ECO:0000256" key="30">
    <source>
        <dbReference type="SAM" id="SignalP"/>
    </source>
</evidence>
<reference evidence="31" key="2">
    <citation type="submission" date="2025-08" db="UniProtKB">
        <authorList>
            <consortium name="Ensembl"/>
        </authorList>
    </citation>
    <scope>IDENTIFICATION</scope>
</reference>
<evidence type="ECO:0000256" key="7">
    <source>
        <dbReference type="ARBA" id="ARBA00013084"/>
    </source>
</evidence>
<evidence type="ECO:0000256" key="4">
    <source>
        <dbReference type="ARBA" id="ARBA00004389"/>
    </source>
</evidence>
<evidence type="ECO:0000256" key="24">
    <source>
        <dbReference type="ARBA" id="ARBA00031205"/>
    </source>
</evidence>
<keyword evidence="9" id="KW-0644">Prostaglandin metabolism</keyword>
<dbReference type="PRINTS" id="PR00465">
    <property type="entry name" value="EP450IV"/>
</dbReference>
<comment type="function">
    <text evidence="26">Catalyzes the biosynthesis and metabolism of eicosanoids. Catalyzes the isomerization of prostaglandin H2 to prostacyclin (= prostaglandin I2), a potent mediator of vasodilation and inhibitor of platelet aggregation. Additionally, displays dehydratase activity, toward hydroperoxyeicosatetraenoates (HPETEs), especially toward (15S)-hydroperoxy-(5Z,8Z,11Z,13E)-eicosatetraenoate (15(S)-HPETE).</text>
</comment>
<comment type="catalytic activity">
    <reaction evidence="1">
        <text>prostaglandin H2 = prostaglandin I2</text>
        <dbReference type="Rhea" id="RHEA:23580"/>
        <dbReference type="ChEBI" id="CHEBI:57403"/>
        <dbReference type="ChEBI" id="CHEBI:57405"/>
        <dbReference type="EC" id="5.3.99.4"/>
    </reaction>
    <physiologicalReaction direction="left-to-right" evidence="1">
        <dbReference type="Rhea" id="RHEA:23581"/>
    </physiologicalReaction>
</comment>
<evidence type="ECO:0000256" key="22">
    <source>
        <dbReference type="ARBA" id="ARBA00023235"/>
    </source>
</evidence>
<organism evidence="31 32">
    <name type="scientific">Hucho hucho</name>
    <name type="common">huchen</name>
    <dbReference type="NCBI Taxonomy" id="62062"/>
    <lineage>
        <taxon>Eukaryota</taxon>
        <taxon>Metazoa</taxon>
        <taxon>Chordata</taxon>
        <taxon>Craniata</taxon>
        <taxon>Vertebrata</taxon>
        <taxon>Euteleostomi</taxon>
        <taxon>Actinopterygii</taxon>
        <taxon>Neopterygii</taxon>
        <taxon>Teleostei</taxon>
        <taxon>Protacanthopterygii</taxon>
        <taxon>Salmoniformes</taxon>
        <taxon>Salmonidae</taxon>
        <taxon>Salmoninae</taxon>
        <taxon>Hucho</taxon>
    </lineage>
</organism>
<keyword evidence="18 27" id="KW-0408">Iron</keyword>
<evidence type="ECO:0000256" key="6">
    <source>
        <dbReference type="ARBA" id="ARBA00012204"/>
    </source>
</evidence>
<dbReference type="GO" id="GO:0016705">
    <property type="term" value="F:oxidoreductase activity, acting on paired donors, with incorporation or reduction of molecular oxygen"/>
    <property type="evidence" value="ECO:0007669"/>
    <property type="project" value="InterPro"/>
</dbReference>
<feature type="signal peptide" evidence="30">
    <location>
        <begin position="1"/>
        <end position="23"/>
    </location>
</feature>
<evidence type="ECO:0000256" key="25">
    <source>
        <dbReference type="ARBA" id="ARBA00033404"/>
    </source>
</evidence>
<dbReference type="AlphaFoldDB" id="A0A4W5LUX9"/>
<dbReference type="InterPro" id="IPR024204">
    <property type="entry name" value="Cyt_P450_CYP7A1-type"/>
</dbReference>
<protein>
    <recommendedName>
        <fullName evidence="8">Prostacyclin synthase</fullName>
        <ecNumber evidence="7">4.2.1.152</ecNumber>
        <ecNumber evidence="6">5.3.99.4</ecNumber>
    </recommendedName>
    <alternativeName>
        <fullName evidence="25">Hydroperoxy icosatetraenoate dehydratase</fullName>
    </alternativeName>
    <alternativeName>
        <fullName evidence="24">Prostaglandin I2 synthase</fullName>
    </alternativeName>
</protein>
<dbReference type="GeneTree" id="ENSGT00940000153709"/>
<evidence type="ECO:0000256" key="23">
    <source>
        <dbReference type="ARBA" id="ARBA00023239"/>
    </source>
</evidence>
<keyword evidence="20 27" id="KW-0472">Membrane</keyword>
<evidence type="ECO:0000256" key="19">
    <source>
        <dbReference type="ARBA" id="ARBA00023098"/>
    </source>
</evidence>
<comment type="catalytic activity">
    <reaction evidence="2">
        <text>a hydroperoxyeicosatetraenoate = an oxoeicosatetraenoate + H2O</text>
        <dbReference type="Rhea" id="RHEA:55556"/>
        <dbReference type="ChEBI" id="CHEBI:15377"/>
        <dbReference type="ChEBI" id="CHEBI:59720"/>
        <dbReference type="ChEBI" id="CHEBI:131859"/>
        <dbReference type="EC" id="4.2.1.152"/>
    </reaction>
    <physiologicalReaction direction="left-to-right" evidence="2">
        <dbReference type="Rhea" id="RHEA:55557"/>
    </physiologicalReaction>
</comment>
<dbReference type="GO" id="GO:0004497">
    <property type="term" value="F:monooxygenase activity"/>
    <property type="evidence" value="ECO:0007669"/>
    <property type="project" value="InterPro"/>
</dbReference>
<dbReference type="PANTHER" id="PTHR24306:SF4">
    <property type="entry name" value="PROSTACYCLIN SYNTHASE"/>
    <property type="match status" value="1"/>
</dbReference>
<evidence type="ECO:0000256" key="16">
    <source>
        <dbReference type="ARBA" id="ARBA00022832"/>
    </source>
</evidence>
<feature type="binding site" evidence="29">
    <location>
        <position position="104"/>
    </location>
    <ligand>
        <name>substrate</name>
    </ligand>
</feature>
<evidence type="ECO:0000256" key="9">
    <source>
        <dbReference type="ARBA" id="ARBA00022501"/>
    </source>
</evidence>
<keyword evidence="19" id="KW-0443">Lipid metabolism</keyword>
<feature type="chain" id="PRO_5021238100" description="Prostacyclin synthase" evidence="30">
    <location>
        <begin position="24"/>
        <end position="455"/>
    </location>
</feature>
<dbReference type="SUPFAM" id="SSF48264">
    <property type="entry name" value="Cytochrome P450"/>
    <property type="match status" value="1"/>
</dbReference>
<comment type="similarity">
    <text evidence="5 27">Belongs to the cytochrome P450 family.</text>
</comment>
<dbReference type="Gene3D" id="1.10.630.10">
    <property type="entry name" value="Cytochrome P450"/>
    <property type="match status" value="2"/>
</dbReference>
<keyword evidence="12 27" id="KW-0349">Heme</keyword>
<keyword evidence="30" id="KW-0732">Signal</keyword>
<evidence type="ECO:0000256" key="8">
    <source>
        <dbReference type="ARBA" id="ARBA00017409"/>
    </source>
</evidence>
<keyword evidence="15 27" id="KW-0256">Endoplasmic reticulum</keyword>
<evidence type="ECO:0000256" key="2">
    <source>
        <dbReference type="ARBA" id="ARBA00001719"/>
    </source>
</evidence>
<dbReference type="PIRSF" id="PIRSF000047">
    <property type="entry name" value="Cytochrome_CYPVIIA1"/>
    <property type="match status" value="1"/>
</dbReference>
<dbReference type="InterPro" id="IPR001128">
    <property type="entry name" value="Cyt_P450"/>
</dbReference>
<evidence type="ECO:0000256" key="10">
    <source>
        <dbReference type="ARBA" id="ARBA00022516"/>
    </source>
</evidence>
<comment type="subcellular location">
    <subcellularLocation>
        <location evidence="4">Endoplasmic reticulum membrane</location>
        <topology evidence="4">Single-pass membrane protein</topology>
    </subcellularLocation>
</comment>
<keyword evidence="13" id="KW-0812">Transmembrane</keyword>
<evidence type="ECO:0000256" key="5">
    <source>
        <dbReference type="ARBA" id="ARBA00010617"/>
    </source>
</evidence>